<evidence type="ECO:0000313" key="9">
    <source>
        <dbReference type="Proteomes" id="UP000008810"/>
    </source>
</evidence>
<dbReference type="InterPro" id="IPR045843">
    <property type="entry name" value="IND-like"/>
</dbReference>
<evidence type="ECO:0000256" key="2">
    <source>
        <dbReference type="ARBA" id="ARBA00005510"/>
    </source>
</evidence>
<evidence type="ECO:0000256" key="4">
    <source>
        <dbReference type="ARBA" id="ARBA00023163"/>
    </source>
</evidence>
<dbReference type="Pfam" id="PF00010">
    <property type="entry name" value="HLH"/>
    <property type="match status" value="1"/>
</dbReference>
<dbReference type="eggNOG" id="ENOG502S03F">
    <property type="taxonomic scope" value="Eukaryota"/>
</dbReference>
<dbReference type="InterPro" id="IPR036638">
    <property type="entry name" value="HLH_DNA-bd_sf"/>
</dbReference>
<dbReference type="SUPFAM" id="SSF47459">
    <property type="entry name" value="HLH, helix-loop-helix DNA-binding domain"/>
    <property type="match status" value="1"/>
</dbReference>
<dbReference type="GO" id="GO:0005634">
    <property type="term" value="C:nucleus"/>
    <property type="evidence" value="ECO:0000318"/>
    <property type="project" value="GO_Central"/>
</dbReference>
<dbReference type="EMBL" id="CM000880">
    <property type="protein sequence ID" value="KQK23835.1"/>
    <property type="molecule type" value="Genomic_DNA"/>
</dbReference>
<dbReference type="Gene3D" id="4.10.280.10">
    <property type="entry name" value="Helix-loop-helix DNA-binding domain"/>
    <property type="match status" value="1"/>
</dbReference>
<feature type="domain" description="BHLH" evidence="6">
    <location>
        <begin position="153"/>
        <end position="202"/>
    </location>
</feature>
<reference evidence="8" key="3">
    <citation type="submission" date="2018-08" db="UniProtKB">
        <authorList>
            <consortium name="EnsemblPlants"/>
        </authorList>
    </citation>
    <scope>IDENTIFICATION</scope>
    <source>
        <strain evidence="8">cv. Bd21</strain>
    </source>
</reference>
<reference evidence="7 8" key="1">
    <citation type="journal article" date="2010" name="Nature">
        <title>Genome sequencing and analysis of the model grass Brachypodium distachyon.</title>
        <authorList>
            <consortium name="International Brachypodium Initiative"/>
        </authorList>
    </citation>
    <scope>NUCLEOTIDE SEQUENCE [LARGE SCALE GENOMIC DNA]</scope>
    <source>
        <strain evidence="7 8">Bd21</strain>
    </source>
</reference>
<dbReference type="PANTHER" id="PTHR16223:SF149">
    <property type="entry name" value="BHLH DOMAIN-CONTAINING PROTEIN"/>
    <property type="match status" value="1"/>
</dbReference>
<gene>
    <name evidence="7" type="ORF">BRADI_1g76440v3</name>
</gene>
<organism evidence="8">
    <name type="scientific">Brachypodium distachyon</name>
    <name type="common">Purple false brome</name>
    <name type="synonym">Trachynia distachya</name>
    <dbReference type="NCBI Taxonomy" id="15368"/>
    <lineage>
        <taxon>Eukaryota</taxon>
        <taxon>Viridiplantae</taxon>
        <taxon>Streptophyta</taxon>
        <taxon>Embryophyta</taxon>
        <taxon>Tracheophyta</taxon>
        <taxon>Spermatophyta</taxon>
        <taxon>Magnoliopsida</taxon>
        <taxon>Liliopsida</taxon>
        <taxon>Poales</taxon>
        <taxon>Poaceae</taxon>
        <taxon>BOP clade</taxon>
        <taxon>Pooideae</taxon>
        <taxon>Stipodae</taxon>
        <taxon>Brachypodieae</taxon>
        <taxon>Brachypodium</taxon>
    </lineage>
</organism>
<dbReference type="GO" id="GO:0046983">
    <property type="term" value="F:protein dimerization activity"/>
    <property type="evidence" value="ECO:0007669"/>
    <property type="project" value="InterPro"/>
</dbReference>
<accession>I1HA57</accession>
<evidence type="ECO:0000256" key="5">
    <source>
        <dbReference type="ARBA" id="ARBA00023242"/>
    </source>
</evidence>
<keyword evidence="5" id="KW-0539">Nucleus</keyword>
<reference evidence="7" key="2">
    <citation type="submission" date="2017-06" db="EMBL/GenBank/DDBJ databases">
        <title>WGS assembly of Brachypodium distachyon.</title>
        <authorList>
            <consortium name="The International Brachypodium Initiative"/>
            <person name="Lucas S."/>
            <person name="Harmon-Smith M."/>
            <person name="Lail K."/>
            <person name="Tice H."/>
            <person name="Grimwood J."/>
            <person name="Bruce D."/>
            <person name="Barry K."/>
            <person name="Shu S."/>
            <person name="Lindquist E."/>
            <person name="Wang M."/>
            <person name="Pitluck S."/>
            <person name="Vogel J.P."/>
            <person name="Garvin D.F."/>
            <person name="Mockler T.C."/>
            <person name="Schmutz J."/>
            <person name="Rokhsar D."/>
            <person name="Bevan M.W."/>
        </authorList>
    </citation>
    <scope>NUCLEOTIDE SEQUENCE</scope>
    <source>
        <strain evidence="7">Bd21</strain>
    </source>
</reference>
<evidence type="ECO:0000313" key="7">
    <source>
        <dbReference type="EMBL" id="KQK23835.1"/>
    </source>
</evidence>
<name>I1HA57_BRADI</name>
<dbReference type="HOGENOM" id="CLU_083453_1_0_1"/>
<comment type="similarity">
    <text evidence="2">Belongs to the bHLH protein family.</text>
</comment>
<evidence type="ECO:0000313" key="8">
    <source>
        <dbReference type="EnsemblPlants" id="KQK23835"/>
    </source>
</evidence>
<dbReference type="AlphaFoldDB" id="I1HA57"/>
<dbReference type="InterPro" id="IPR011598">
    <property type="entry name" value="bHLH_dom"/>
</dbReference>
<evidence type="ECO:0000259" key="6">
    <source>
        <dbReference type="PROSITE" id="PS50888"/>
    </source>
</evidence>
<dbReference type="PANTHER" id="PTHR16223">
    <property type="entry name" value="TRANSCRIPTION FACTOR BHLH83-RELATED"/>
    <property type="match status" value="1"/>
</dbReference>
<dbReference type="EnsemblPlants" id="KQK23835">
    <property type="protein sequence ID" value="KQK23835"/>
    <property type="gene ID" value="BRADI_1g76440v3"/>
</dbReference>
<protein>
    <recommendedName>
        <fullName evidence="6">BHLH domain-containing protein</fullName>
    </recommendedName>
</protein>
<dbReference type="STRING" id="15368.I1HA57"/>
<dbReference type="OrthoDB" id="1921534at2759"/>
<dbReference type="InParanoid" id="I1HA57"/>
<evidence type="ECO:0000256" key="3">
    <source>
        <dbReference type="ARBA" id="ARBA00023015"/>
    </source>
</evidence>
<dbReference type="GO" id="GO:0000981">
    <property type="term" value="F:DNA-binding transcription factor activity, RNA polymerase II-specific"/>
    <property type="evidence" value="ECO:0000318"/>
    <property type="project" value="GO_Central"/>
</dbReference>
<proteinExistence type="inferred from homology"/>
<dbReference type="GO" id="GO:0000978">
    <property type="term" value="F:RNA polymerase II cis-regulatory region sequence-specific DNA binding"/>
    <property type="evidence" value="ECO:0000318"/>
    <property type="project" value="GO_Central"/>
</dbReference>
<dbReference type="GO" id="GO:0006357">
    <property type="term" value="P:regulation of transcription by RNA polymerase II"/>
    <property type="evidence" value="ECO:0000318"/>
    <property type="project" value="GO_Central"/>
</dbReference>
<comment type="subcellular location">
    <subcellularLocation>
        <location evidence="1">Nucleus</location>
    </subcellularLocation>
</comment>
<keyword evidence="4" id="KW-0804">Transcription</keyword>
<evidence type="ECO:0000256" key="1">
    <source>
        <dbReference type="ARBA" id="ARBA00004123"/>
    </source>
</evidence>
<dbReference type="OMA" id="HAWLDFE"/>
<keyword evidence="3" id="KW-0805">Transcription regulation</keyword>
<keyword evidence="9" id="KW-1185">Reference proteome</keyword>
<dbReference type="Proteomes" id="UP000008810">
    <property type="component" value="Chromosome 1"/>
</dbReference>
<dbReference type="SMART" id="SM00353">
    <property type="entry name" value="HLH"/>
    <property type="match status" value="1"/>
</dbReference>
<dbReference type="PROSITE" id="PS50888">
    <property type="entry name" value="BHLH"/>
    <property type="match status" value="1"/>
</dbReference>
<dbReference type="Gramene" id="KQK23835">
    <property type="protein sequence ID" value="KQK23835"/>
    <property type="gene ID" value="BRADI_1g76440v3"/>
</dbReference>
<sequence>MALSFFHPLLRHLDAPSMSFLQDESSEVADALLGFVHDPAVNSRIDHFLDLNPSPPLPDDDGNIRCGKIPRGAGLGNDAWLNSCSAGNGGSHRALHWSNGDGDHEQAQPAAATPDFLMPLRPPPMQMAPAPLFMRGAAAVADAKKVAGATTNGCQSAPSAAARERRKRISEKTGELSRLVPGGRRLNTAEMLREAGRHVRVLQAQVGVLALMRTIDIYQRQEDEEIMRALLASGGVQERLAGEGKCLVPRKLVDAMAEDIAVKSNAVLSRDLARFVDSLPVPEPWL</sequence>